<dbReference type="PROSITE" id="PS50801">
    <property type="entry name" value="STAS"/>
    <property type="match status" value="1"/>
</dbReference>
<dbReference type="InterPro" id="IPR058548">
    <property type="entry name" value="MlaB-like_STAS"/>
</dbReference>
<protein>
    <submittedName>
        <fullName evidence="2">Anti-sigma factor antagonist</fullName>
    </submittedName>
</protein>
<dbReference type="OrthoDB" id="3543364at2"/>
<feature type="domain" description="STAS" evidence="1">
    <location>
        <begin position="43"/>
        <end position="89"/>
    </location>
</feature>
<reference evidence="2 3" key="1">
    <citation type="submission" date="2018-09" db="EMBL/GenBank/DDBJ databases">
        <title>YIM 75507 draft genome.</title>
        <authorList>
            <person name="Tang S."/>
            <person name="Feng Y."/>
        </authorList>
    </citation>
    <scope>NUCLEOTIDE SEQUENCE [LARGE SCALE GENOMIC DNA]</scope>
    <source>
        <strain evidence="2 3">YIM 75507</strain>
    </source>
</reference>
<dbReference type="CDD" id="cd07043">
    <property type="entry name" value="STAS_anti-anti-sigma_factors"/>
    <property type="match status" value="1"/>
</dbReference>
<comment type="caution">
    <text evidence="2">The sequence shown here is derived from an EMBL/GenBank/DDBJ whole genome shotgun (WGS) entry which is preliminary data.</text>
</comment>
<evidence type="ECO:0000259" key="1">
    <source>
        <dbReference type="PROSITE" id="PS50801"/>
    </source>
</evidence>
<sequence>MSGDKSLGDGHRPERIADAFTRPLYDDGRLRVVPVNGMSPPRVRVIGEIDITNSVALAKVLRQARGDRAVVIADVSEISFSDVSGLRVLALPALPPSRRWIRLAAVPPHLVRLLHMIGWPTDPGASPAPPYG</sequence>
<dbReference type="Gene3D" id="3.30.750.24">
    <property type="entry name" value="STAS domain"/>
    <property type="match status" value="1"/>
</dbReference>
<dbReference type="SUPFAM" id="SSF52091">
    <property type="entry name" value="SpoIIaa-like"/>
    <property type="match status" value="1"/>
</dbReference>
<evidence type="ECO:0000313" key="3">
    <source>
        <dbReference type="Proteomes" id="UP000265768"/>
    </source>
</evidence>
<dbReference type="Proteomes" id="UP000265768">
    <property type="component" value="Unassembled WGS sequence"/>
</dbReference>
<gene>
    <name evidence="2" type="ORF">D5H75_30915</name>
</gene>
<evidence type="ECO:0000313" key="2">
    <source>
        <dbReference type="EMBL" id="RJL24246.1"/>
    </source>
</evidence>
<dbReference type="RefSeq" id="WP_119930102.1">
    <property type="nucleotide sequence ID" value="NZ_QZEY01000016.1"/>
</dbReference>
<dbReference type="EMBL" id="QZEY01000016">
    <property type="protein sequence ID" value="RJL24246.1"/>
    <property type="molecule type" value="Genomic_DNA"/>
</dbReference>
<keyword evidence="3" id="KW-1185">Reference proteome</keyword>
<accession>A0A3A4A5S9</accession>
<dbReference type="InterPro" id="IPR002645">
    <property type="entry name" value="STAS_dom"/>
</dbReference>
<dbReference type="InterPro" id="IPR036513">
    <property type="entry name" value="STAS_dom_sf"/>
</dbReference>
<dbReference type="AlphaFoldDB" id="A0A3A4A5S9"/>
<proteinExistence type="predicted"/>
<dbReference type="Pfam" id="PF13466">
    <property type="entry name" value="STAS_2"/>
    <property type="match status" value="1"/>
</dbReference>
<name>A0A3A4A5S9_9ACTN</name>
<organism evidence="2 3">
    <name type="scientific">Bailinhaonella thermotolerans</name>
    <dbReference type="NCBI Taxonomy" id="1070861"/>
    <lineage>
        <taxon>Bacteria</taxon>
        <taxon>Bacillati</taxon>
        <taxon>Actinomycetota</taxon>
        <taxon>Actinomycetes</taxon>
        <taxon>Streptosporangiales</taxon>
        <taxon>Streptosporangiaceae</taxon>
        <taxon>Bailinhaonella</taxon>
    </lineage>
</organism>